<evidence type="ECO:0000313" key="3">
    <source>
        <dbReference type="Proteomes" id="UP000734854"/>
    </source>
</evidence>
<feature type="region of interest" description="Disordered" evidence="1">
    <location>
        <begin position="1"/>
        <end position="49"/>
    </location>
</feature>
<sequence length="117" mass="12373">MDGKGGKRAEEGGARDGNSPGGLKDQGTKASASSTSVIKPTGGDEVMKAPGAEGFISREAFEKNPQGYFHGLHHVKIEKVTHSVPATAVLIWLLSSWNVLASPKSAIFDKKDLQPCR</sequence>
<evidence type="ECO:0000313" key="2">
    <source>
        <dbReference type="EMBL" id="KAG6479165.1"/>
    </source>
</evidence>
<accession>A0A8J5F0M7</accession>
<comment type="caution">
    <text evidence="2">The sequence shown here is derived from an EMBL/GenBank/DDBJ whole genome shotgun (WGS) entry which is preliminary data.</text>
</comment>
<name>A0A8J5F0M7_ZINOF</name>
<feature type="compositionally biased region" description="Basic and acidic residues" evidence="1">
    <location>
        <begin position="1"/>
        <end position="14"/>
    </location>
</feature>
<dbReference type="InterPro" id="IPR039926">
    <property type="entry name" value="Egg_app_1"/>
</dbReference>
<gene>
    <name evidence="2" type="ORF">ZIOFF_062626</name>
</gene>
<protein>
    <submittedName>
        <fullName evidence="2">Uncharacterized protein</fullName>
    </submittedName>
</protein>
<keyword evidence="3" id="KW-1185">Reference proteome</keyword>
<dbReference type="PANTHER" id="PTHR33333:SF46">
    <property type="entry name" value="LOW QUALITY PROTEIN: GLYCINE-RICH PROTEIN DOT1"/>
    <property type="match status" value="1"/>
</dbReference>
<dbReference type="EMBL" id="JACMSC010000017">
    <property type="protein sequence ID" value="KAG6479165.1"/>
    <property type="molecule type" value="Genomic_DNA"/>
</dbReference>
<dbReference type="AlphaFoldDB" id="A0A8J5F0M7"/>
<organism evidence="2 3">
    <name type="scientific">Zingiber officinale</name>
    <name type="common">Ginger</name>
    <name type="synonym">Amomum zingiber</name>
    <dbReference type="NCBI Taxonomy" id="94328"/>
    <lineage>
        <taxon>Eukaryota</taxon>
        <taxon>Viridiplantae</taxon>
        <taxon>Streptophyta</taxon>
        <taxon>Embryophyta</taxon>
        <taxon>Tracheophyta</taxon>
        <taxon>Spermatophyta</taxon>
        <taxon>Magnoliopsida</taxon>
        <taxon>Liliopsida</taxon>
        <taxon>Zingiberales</taxon>
        <taxon>Zingiberaceae</taxon>
        <taxon>Zingiber</taxon>
    </lineage>
</organism>
<dbReference type="Proteomes" id="UP000734854">
    <property type="component" value="Unassembled WGS sequence"/>
</dbReference>
<dbReference type="PANTHER" id="PTHR33333">
    <property type="entry name" value="ERYTHROCYTE MEMBRANE PROTEIN 1-LIKE"/>
    <property type="match status" value="1"/>
</dbReference>
<evidence type="ECO:0000256" key="1">
    <source>
        <dbReference type="SAM" id="MobiDB-lite"/>
    </source>
</evidence>
<proteinExistence type="predicted"/>
<reference evidence="2 3" key="1">
    <citation type="submission" date="2020-08" db="EMBL/GenBank/DDBJ databases">
        <title>Plant Genome Project.</title>
        <authorList>
            <person name="Zhang R.-G."/>
        </authorList>
    </citation>
    <scope>NUCLEOTIDE SEQUENCE [LARGE SCALE GENOMIC DNA]</scope>
    <source>
        <tissue evidence="2">Rhizome</tissue>
    </source>
</reference>
<feature type="compositionally biased region" description="Polar residues" evidence="1">
    <location>
        <begin position="28"/>
        <end position="38"/>
    </location>
</feature>